<dbReference type="Proteomes" id="UP000663866">
    <property type="component" value="Unassembled WGS sequence"/>
</dbReference>
<evidence type="ECO:0000256" key="1">
    <source>
        <dbReference type="SAM" id="MobiDB-lite"/>
    </source>
</evidence>
<protein>
    <submittedName>
        <fullName evidence="2">Uncharacterized protein</fullName>
    </submittedName>
</protein>
<name>A0A819G876_9BILA</name>
<evidence type="ECO:0000313" key="2">
    <source>
        <dbReference type="EMBL" id="CAF3878953.1"/>
    </source>
</evidence>
<sequence>MLVTVNHQSLKYIVLKQGVILHICKFLRIVYRSTMKRHHEDNPYSLTDNGGGGVTSHSMPKRIATRHNSPSESIIIIRTSNTVTISGNYSPPSSTSSDSSSSTNSTSSSNSIHSQLCTCPNIDCVIHDRRRSTNLPVELTSISNPTYANNNLLLYYAHLERCRRHGQNIHQDTHSS</sequence>
<feature type="region of interest" description="Disordered" evidence="1">
    <location>
        <begin position="86"/>
        <end position="113"/>
    </location>
</feature>
<gene>
    <name evidence="2" type="ORF">OVN521_LOCUS8354</name>
</gene>
<feature type="region of interest" description="Disordered" evidence="1">
    <location>
        <begin position="39"/>
        <end position="71"/>
    </location>
</feature>
<feature type="compositionally biased region" description="Low complexity" evidence="1">
    <location>
        <begin position="90"/>
        <end position="111"/>
    </location>
</feature>
<evidence type="ECO:0000313" key="3">
    <source>
        <dbReference type="Proteomes" id="UP000663866"/>
    </source>
</evidence>
<organism evidence="2 3">
    <name type="scientific">Rotaria magnacalcarata</name>
    <dbReference type="NCBI Taxonomy" id="392030"/>
    <lineage>
        <taxon>Eukaryota</taxon>
        <taxon>Metazoa</taxon>
        <taxon>Spiralia</taxon>
        <taxon>Gnathifera</taxon>
        <taxon>Rotifera</taxon>
        <taxon>Eurotatoria</taxon>
        <taxon>Bdelloidea</taxon>
        <taxon>Philodinida</taxon>
        <taxon>Philodinidae</taxon>
        <taxon>Rotaria</taxon>
    </lineage>
</organism>
<keyword evidence="3" id="KW-1185">Reference proteome</keyword>
<proteinExistence type="predicted"/>
<comment type="caution">
    <text evidence="2">The sequence shown here is derived from an EMBL/GenBank/DDBJ whole genome shotgun (WGS) entry which is preliminary data.</text>
</comment>
<dbReference type="AlphaFoldDB" id="A0A819G876"/>
<dbReference type="EMBL" id="CAJOBG010000971">
    <property type="protein sequence ID" value="CAF3878953.1"/>
    <property type="molecule type" value="Genomic_DNA"/>
</dbReference>
<accession>A0A819G876</accession>
<reference evidence="2" key="1">
    <citation type="submission" date="2021-02" db="EMBL/GenBank/DDBJ databases">
        <authorList>
            <person name="Nowell W R."/>
        </authorList>
    </citation>
    <scope>NUCLEOTIDE SEQUENCE</scope>
</reference>